<feature type="region of interest" description="Disordered" evidence="1">
    <location>
        <begin position="1"/>
        <end position="31"/>
    </location>
</feature>
<gene>
    <name evidence="2" type="ORF">A4U43_C10F14430</name>
</gene>
<evidence type="ECO:0000256" key="1">
    <source>
        <dbReference type="SAM" id="MobiDB-lite"/>
    </source>
</evidence>
<accession>A0A5P1E351</accession>
<reference evidence="3" key="1">
    <citation type="journal article" date="2017" name="Nat. Commun.">
        <title>The asparagus genome sheds light on the origin and evolution of a young Y chromosome.</title>
        <authorList>
            <person name="Harkess A."/>
            <person name="Zhou J."/>
            <person name="Xu C."/>
            <person name="Bowers J.E."/>
            <person name="Van der Hulst R."/>
            <person name="Ayyampalayam S."/>
            <person name="Mercati F."/>
            <person name="Riccardi P."/>
            <person name="McKain M.R."/>
            <person name="Kakrana A."/>
            <person name="Tang H."/>
            <person name="Ray J."/>
            <person name="Groenendijk J."/>
            <person name="Arikit S."/>
            <person name="Mathioni S.M."/>
            <person name="Nakano M."/>
            <person name="Shan H."/>
            <person name="Telgmann-Rauber A."/>
            <person name="Kanno A."/>
            <person name="Yue Z."/>
            <person name="Chen H."/>
            <person name="Li W."/>
            <person name="Chen Y."/>
            <person name="Xu X."/>
            <person name="Zhang Y."/>
            <person name="Luo S."/>
            <person name="Chen H."/>
            <person name="Gao J."/>
            <person name="Mao Z."/>
            <person name="Pires J.C."/>
            <person name="Luo M."/>
            <person name="Kudrna D."/>
            <person name="Wing R.A."/>
            <person name="Meyers B.C."/>
            <person name="Yi K."/>
            <person name="Kong H."/>
            <person name="Lavrijsen P."/>
            <person name="Sunseri F."/>
            <person name="Falavigna A."/>
            <person name="Ye Y."/>
            <person name="Leebens-Mack J.H."/>
            <person name="Chen G."/>
        </authorList>
    </citation>
    <scope>NUCLEOTIDE SEQUENCE [LARGE SCALE GENOMIC DNA]</scope>
    <source>
        <strain evidence="3">cv. DH0086</strain>
    </source>
</reference>
<proteinExistence type="predicted"/>
<protein>
    <submittedName>
        <fullName evidence="2">Uncharacterized protein</fullName>
    </submittedName>
</protein>
<name>A0A5P1E351_ASPOF</name>
<evidence type="ECO:0000313" key="3">
    <source>
        <dbReference type="Proteomes" id="UP000243459"/>
    </source>
</evidence>
<evidence type="ECO:0000313" key="2">
    <source>
        <dbReference type="EMBL" id="ONK56899.1"/>
    </source>
</evidence>
<dbReference type="AlphaFoldDB" id="A0A5P1E351"/>
<keyword evidence="3" id="KW-1185">Reference proteome</keyword>
<dbReference type="Gramene" id="ONK56899">
    <property type="protein sequence ID" value="ONK56899"/>
    <property type="gene ID" value="A4U43_C10F14430"/>
</dbReference>
<dbReference type="EMBL" id="CM007390">
    <property type="protein sequence ID" value="ONK56899.1"/>
    <property type="molecule type" value="Genomic_DNA"/>
</dbReference>
<organism evidence="2 3">
    <name type="scientific">Asparagus officinalis</name>
    <name type="common">Garden asparagus</name>
    <dbReference type="NCBI Taxonomy" id="4686"/>
    <lineage>
        <taxon>Eukaryota</taxon>
        <taxon>Viridiplantae</taxon>
        <taxon>Streptophyta</taxon>
        <taxon>Embryophyta</taxon>
        <taxon>Tracheophyta</taxon>
        <taxon>Spermatophyta</taxon>
        <taxon>Magnoliopsida</taxon>
        <taxon>Liliopsida</taxon>
        <taxon>Asparagales</taxon>
        <taxon>Asparagaceae</taxon>
        <taxon>Asparagoideae</taxon>
        <taxon>Asparagus</taxon>
    </lineage>
</organism>
<dbReference type="Proteomes" id="UP000243459">
    <property type="component" value="Chromosome 10"/>
</dbReference>
<sequence length="106" mass="11722">MNSSSNNKNPKVDYGAWRARQRPAGAATASSELRFELSGGGYGESRGLQNFGASGRRADADWRLRCGAAEDWSLEERAQRGGDERCGPDLICEDWLFLKEDFDMDG</sequence>